<sequence length="99" mass="11652">MKNMSIESIQDKLMDGLLNQYQNKINNLFKEGLKIKGFEFENESDYLSFISINCRGFSKGNETTYYVNNIPFFFYVTPVFDYNFDISNPSLDFGKYSFL</sequence>
<evidence type="ECO:0000313" key="1">
    <source>
        <dbReference type="EMBL" id="CAB4147578.1"/>
    </source>
</evidence>
<proteinExistence type="predicted"/>
<reference evidence="1" key="1">
    <citation type="submission" date="2020-04" db="EMBL/GenBank/DDBJ databases">
        <authorList>
            <person name="Chiriac C."/>
            <person name="Salcher M."/>
            <person name="Ghai R."/>
            <person name="Kavagutti S V."/>
        </authorList>
    </citation>
    <scope>NUCLEOTIDE SEQUENCE</scope>
</reference>
<protein>
    <submittedName>
        <fullName evidence="1">Uncharacterized protein</fullName>
    </submittedName>
</protein>
<name>A0A6J5MLT0_9CAUD</name>
<gene>
    <name evidence="1" type="ORF">UFOVP514_36</name>
</gene>
<dbReference type="EMBL" id="LR796477">
    <property type="protein sequence ID" value="CAB4147578.1"/>
    <property type="molecule type" value="Genomic_DNA"/>
</dbReference>
<accession>A0A6J5MLT0</accession>
<organism evidence="1">
    <name type="scientific">uncultured Caudovirales phage</name>
    <dbReference type="NCBI Taxonomy" id="2100421"/>
    <lineage>
        <taxon>Viruses</taxon>
        <taxon>Duplodnaviria</taxon>
        <taxon>Heunggongvirae</taxon>
        <taxon>Uroviricota</taxon>
        <taxon>Caudoviricetes</taxon>
        <taxon>Peduoviridae</taxon>
        <taxon>Maltschvirus</taxon>
        <taxon>Maltschvirus maltsch</taxon>
    </lineage>
</organism>